<evidence type="ECO:0000256" key="4">
    <source>
        <dbReference type="ARBA" id="ARBA00022723"/>
    </source>
</evidence>
<evidence type="ECO:0000313" key="9">
    <source>
        <dbReference type="EMBL" id="CAE6414699.1"/>
    </source>
</evidence>
<keyword evidence="3" id="KW-0645">Protease</keyword>
<dbReference type="Pfam" id="PF14521">
    <property type="entry name" value="Aspzincin_M35"/>
    <property type="match status" value="1"/>
</dbReference>
<evidence type="ECO:0000256" key="7">
    <source>
        <dbReference type="ARBA" id="ARBA00023049"/>
    </source>
</evidence>
<dbReference type="GO" id="GO:0006508">
    <property type="term" value="P:proteolysis"/>
    <property type="evidence" value="ECO:0007669"/>
    <property type="project" value="UniProtKB-KW"/>
</dbReference>
<dbReference type="PANTHER" id="PTHR37016:SF3">
    <property type="entry name" value="NEUTRAL PROTEASE 2-RELATED"/>
    <property type="match status" value="1"/>
</dbReference>
<dbReference type="Proteomes" id="UP000663826">
    <property type="component" value="Unassembled WGS sequence"/>
</dbReference>
<evidence type="ECO:0000256" key="5">
    <source>
        <dbReference type="ARBA" id="ARBA00022801"/>
    </source>
</evidence>
<protein>
    <recommendedName>
        <fullName evidence="8">Lysine-specific metallo-endopeptidase domain-containing protein</fullName>
    </recommendedName>
</protein>
<dbReference type="SMART" id="SM01351">
    <property type="entry name" value="Aspzincin_M35"/>
    <property type="match status" value="1"/>
</dbReference>
<proteinExistence type="inferred from homology"/>
<dbReference type="GO" id="GO:0004222">
    <property type="term" value="F:metalloendopeptidase activity"/>
    <property type="evidence" value="ECO:0007669"/>
    <property type="project" value="InterPro"/>
</dbReference>
<comment type="similarity">
    <text evidence="2">Belongs to the peptidase M35 family.</text>
</comment>
<organism evidence="9 10">
    <name type="scientific">Rhizoctonia solani</name>
    <dbReference type="NCBI Taxonomy" id="456999"/>
    <lineage>
        <taxon>Eukaryota</taxon>
        <taxon>Fungi</taxon>
        <taxon>Dikarya</taxon>
        <taxon>Basidiomycota</taxon>
        <taxon>Agaricomycotina</taxon>
        <taxon>Agaricomycetes</taxon>
        <taxon>Cantharellales</taxon>
        <taxon>Ceratobasidiaceae</taxon>
        <taxon>Rhizoctonia</taxon>
    </lineage>
</organism>
<evidence type="ECO:0000256" key="6">
    <source>
        <dbReference type="ARBA" id="ARBA00022833"/>
    </source>
</evidence>
<dbReference type="GO" id="GO:0046872">
    <property type="term" value="F:metal ion binding"/>
    <property type="evidence" value="ECO:0007669"/>
    <property type="project" value="UniProtKB-KW"/>
</dbReference>
<dbReference type="EMBL" id="CAJMWQ010000971">
    <property type="protein sequence ID" value="CAE6414699.1"/>
    <property type="molecule type" value="Genomic_DNA"/>
</dbReference>
<sequence>MSISGSRTPSASGAAATTPPLEMRSLFASAGLSLFPALIAAIPSLRLTVTGPLNVTNVDNLSVKTILTNTGSDSVKLLKDPSSVLSNWQTNSFNIKSSLGAPSFTGIRIKYSPELALKSGDESNFIVLASGESFELAHNLAGVYNFTRSGAGEYNFSASNIFQYVDKNGRLASITAETVTNKLMLGGSLVALRHKQNTKQTAVARRDITYNSCSGAQQSQISTAANYANEYVANATAYLEGISTGTARYTQWFGAFDSTRFSTVKSHFASIGTDATSSTYDCGCTQSATYAYVYQDTPGYVYLCEAFWSAVDVGTDSRAGTIVHEQSHFVVNGGTDDHVYGSASAHLLAVSNPDQAIDNADNHEYFVENNPILA</sequence>
<keyword evidence="6" id="KW-0862">Zinc</keyword>
<dbReference type="InterPro" id="IPR050414">
    <property type="entry name" value="Fungal_M35_metalloproteases"/>
</dbReference>
<gene>
    <name evidence="9" type="ORF">RDB_LOCUS41406</name>
</gene>
<accession>A0A8H2X687</accession>
<keyword evidence="5" id="KW-0378">Hydrolase</keyword>
<dbReference type="PANTHER" id="PTHR37016">
    <property type="match status" value="1"/>
</dbReference>
<keyword evidence="4" id="KW-0479">Metal-binding</keyword>
<evidence type="ECO:0000259" key="8">
    <source>
        <dbReference type="SMART" id="SM01351"/>
    </source>
</evidence>
<dbReference type="InterPro" id="IPR024079">
    <property type="entry name" value="MetalloPept_cat_dom_sf"/>
</dbReference>
<feature type="domain" description="Lysine-specific metallo-endopeptidase" evidence="8">
    <location>
        <begin position="237"/>
        <end position="368"/>
    </location>
</feature>
<dbReference type="Gene3D" id="2.60.40.2970">
    <property type="match status" value="1"/>
</dbReference>
<evidence type="ECO:0000256" key="1">
    <source>
        <dbReference type="ARBA" id="ARBA00001947"/>
    </source>
</evidence>
<comment type="caution">
    <text evidence="9">The sequence shown here is derived from an EMBL/GenBank/DDBJ whole genome shotgun (WGS) entry which is preliminary data.</text>
</comment>
<dbReference type="AlphaFoldDB" id="A0A8H2X687"/>
<evidence type="ECO:0000313" key="10">
    <source>
        <dbReference type="Proteomes" id="UP000663826"/>
    </source>
</evidence>
<reference evidence="9" key="1">
    <citation type="submission" date="2021-01" db="EMBL/GenBank/DDBJ databases">
        <authorList>
            <person name="Kaushik A."/>
        </authorList>
    </citation>
    <scope>NUCLEOTIDE SEQUENCE</scope>
    <source>
        <strain evidence="9">AG1-1B</strain>
    </source>
</reference>
<evidence type="ECO:0000256" key="3">
    <source>
        <dbReference type="ARBA" id="ARBA00022670"/>
    </source>
</evidence>
<comment type="cofactor">
    <cofactor evidence="1">
        <name>Zn(2+)</name>
        <dbReference type="ChEBI" id="CHEBI:29105"/>
    </cofactor>
</comment>
<name>A0A8H2X687_9AGAM</name>
<dbReference type="SUPFAM" id="SSF55486">
    <property type="entry name" value="Metalloproteases ('zincins'), catalytic domain"/>
    <property type="match status" value="1"/>
</dbReference>
<dbReference type="Gene3D" id="3.40.390.10">
    <property type="entry name" value="Collagenase (Catalytic Domain)"/>
    <property type="match status" value="1"/>
</dbReference>
<evidence type="ECO:0000256" key="2">
    <source>
        <dbReference type="ARBA" id="ARBA00010279"/>
    </source>
</evidence>
<dbReference type="InterPro" id="IPR029463">
    <property type="entry name" value="Lys_MEP"/>
</dbReference>
<keyword evidence="7" id="KW-0482">Metalloprotease</keyword>